<keyword evidence="2" id="KW-1185">Reference proteome</keyword>
<reference evidence="2" key="1">
    <citation type="submission" date="2014-09" db="EMBL/GenBank/DDBJ databases">
        <authorList>
            <person name="Mudge J."/>
            <person name="Ramaraj T."/>
            <person name="Lindquist I.E."/>
            <person name="Bharti A.K."/>
            <person name="Sundararajan A."/>
            <person name="Cameron C.T."/>
            <person name="Woodward J.E."/>
            <person name="May G.D."/>
            <person name="Brubaker C."/>
            <person name="Broadhvest J."/>
            <person name="Wilkins T.A."/>
        </authorList>
    </citation>
    <scope>NUCLEOTIDE SEQUENCE</scope>
    <source>
        <strain evidence="2">cv. AKA8401</strain>
    </source>
</reference>
<proteinExistence type="predicted"/>
<gene>
    <name evidence="1" type="ORF">F383_03867</name>
</gene>
<dbReference type="AlphaFoldDB" id="A0A0B0NIM7"/>
<protein>
    <submittedName>
        <fullName evidence="1">Uncharacterized protein</fullName>
    </submittedName>
</protein>
<evidence type="ECO:0000313" key="1">
    <source>
        <dbReference type="EMBL" id="KHG11654.1"/>
    </source>
</evidence>
<dbReference type="Proteomes" id="UP000032142">
    <property type="component" value="Unassembled WGS sequence"/>
</dbReference>
<organism evidence="1 2">
    <name type="scientific">Gossypium arboreum</name>
    <name type="common">Tree cotton</name>
    <name type="synonym">Gossypium nanking</name>
    <dbReference type="NCBI Taxonomy" id="29729"/>
    <lineage>
        <taxon>Eukaryota</taxon>
        <taxon>Viridiplantae</taxon>
        <taxon>Streptophyta</taxon>
        <taxon>Embryophyta</taxon>
        <taxon>Tracheophyta</taxon>
        <taxon>Spermatophyta</taxon>
        <taxon>Magnoliopsida</taxon>
        <taxon>eudicotyledons</taxon>
        <taxon>Gunneridae</taxon>
        <taxon>Pentapetalae</taxon>
        <taxon>rosids</taxon>
        <taxon>malvids</taxon>
        <taxon>Malvales</taxon>
        <taxon>Malvaceae</taxon>
        <taxon>Malvoideae</taxon>
        <taxon>Gossypium</taxon>
    </lineage>
</organism>
<sequence length="54" mass="6295">MSFRITPYLGYGISMICDLCKTMTGLWLRCVICDYVQFHGFTMAIVPEFDYESK</sequence>
<dbReference type="InterPro" id="IPR046349">
    <property type="entry name" value="C1-like_sf"/>
</dbReference>
<dbReference type="SUPFAM" id="SSF57889">
    <property type="entry name" value="Cysteine-rich domain"/>
    <property type="match status" value="1"/>
</dbReference>
<name>A0A0B0NIM7_GOSAR</name>
<accession>A0A0B0NIM7</accession>
<dbReference type="EMBL" id="KN396255">
    <property type="protein sequence ID" value="KHG11654.1"/>
    <property type="molecule type" value="Genomic_DNA"/>
</dbReference>
<evidence type="ECO:0000313" key="2">
    <source>
        <dbReference type="Proteomes" id="UP000032142"/>
    </source>
</evidence>